<dbReference type="Proteomes" id="UP000051063">
    <property type="component" value="Unassembled WGS sequence"/>
</dbReference>
<evidence type="ECO:0000256" key="1">
    <source>
        <dbReference type="SAM" id="Phobius"/>
    </source>
</evidence>
<feature type="transmembrane region" description="Helical" evidence="1">
    <location>
        <begin position="53"/>
        <end position="74"/>
    </location>
</feature>
<feature type="transmembrane region" description="Helical" evidence="1">
    <location>
        <begin position="380"/>
        <end position="400"/>
    </location>
</feature>
<feature type="transmembrane region" description="Helical" evidence="1">
    <location>
        <begin position="346"/>
        <end position="368"/>
    </location>
</feature>
<feature type="transmembrane region" description="Helical" evidence="1">
    <location>
        <begin position="181"/>
        <end position="200"/>
    </location>
</feature>
<dbReference type="InterPro" id="IPR006161">
    <property type="entry name" value="CHP00366"/>
</dbReference>
<feature type="transmembrane region" description="Helical" evidence="1">
    <location>
        <begin position="420"/>
        <end position="441"/>
    </location>
</feature>
<protein>
    <submittedName>
        <fullName evidence="2">Short-chain fatty acid transporter</fullName>
    </submittedName>
</protein>
<dbReference type="NCBIfam" id="TIGR00366">
    <property type="entry name" value="TIGR00366 family protein"/>
    <property type="match status" value="1"/>
</dbReference>
<organism evidence="2 3">
    <name type="scientific">Brevibacillus choshinensis</name>
    <dbReference type="NCBI Taxonomy" id="54911"/>
    <lineage>
        <taxon>Bacteria</taxon>
        <taxon>Bacillati</taxon>
        <taxon>Bacillota</taxon>
        <taxon>Bacilli</taxon>
        <taxon>Bacillales</taxon>
        <taxon>Paenibacillaceae</taxon>
        <taxon>Brevibacillus</taxon>
    </lineage>
</organism>
<feature type="transmembrane region" description="Helical" evidence="1">
    <location>
        <begin position="135"/>
        <end position="161"/>
    </location>
</feature>
<keyword evidence="1" id="KW-1133">Transmembrane helix</keyword>
<keyword evidence="1" id="KW-0472">Membrane</keyword>
<dbReference type="PANTHER" id="PTHR41983">
    <property type="entry name" value="SHORT-CHAIN FATTY ACID TRANSPORTER-RELATED"/>
    <property type="match status" value="1"/>
</dbReference>
<dbReference type="InterPro" id="IPR006160">
    <property type="entry name" value="SCFA_transpt_AtoE"/>
</dbReference>
<comment type="caution">
    <text evidence="2">The sequence shown here is derived from an EMBL/GenBank/DDBJ whole genome shotgun (WGS) entry which is preliminary data.</text>
</comment>
<feature type="transmembrane region" description="Helical" evidence="1">
    <location>
        <begin position="247"/>
        <end position="265"/>
    </location>
</feature>
<evidence type="ECO:0000313" key="2">
    <source>
        <dbReference type="EMBL" id="KQL44961.1"/>
    </source>
</evidence>
<feature type="transmembrane region" description="Helical" evidence="1">
    <location>
        <begin position="94"/>
        <end position="123"/>
    </location>
</feature>
<accession>A0ABR5N3A7</accession>
<gene>
    <name evidence="2" type="ORF">AN963_26885</name>
</gene>
<dbReference type="Pfam" id="PF02667">
    <property type="entry name" value="SCFA_trans"/>
    <property type="match status" value="1"/>
</dbReference>
<evidence type="ECO:0000313" key="3">
    <source>
        <dbReference type="Proteomes" id="UP000051063"/>
    </source>
</evidence>
<feature type="transmembrane region" description="Helical" evidence="1">
    <location>
        <begin position="20"/>
        <end position="41"/>
    </location>
</feature>
<feature type="transmembrane region" description="Helical" evidence="1">
    <location>
        <begin position="271"/>
        <end position="289"/>
    </location>
</feature>
<dbReference type="PANTHER" id="PTHR41983:SF2">
    <property type="entry name" value="SHORT-CHAIN FATTY ACID TRANSPORTER-RELATED"/>
    <property type="match status" value="1"/>
</dbReference>
<name>A0ABR5N3A7_BRECH</name>
<keyword evidence="1" id="KW-0812">Transmembrane</keyword>
<keyword evidence="3" id="KW-1185">Reference proteome</keyword>
<reference evidence="2 3" key="1">
    <citation type="submission" date="2015-09" db="EMBL/GenBank/DDBJ databases">
        <title>Genome sequencing project for genomic taxonomy and phylogenomics of Bacillus-like bacteria.</title>
        <authorList>
            <person name="Liu B."/>
            <person name="Wang J."/>
            <person name="Zhu Y."/>
            <person name="Liu G."/>
            <person name="Chen Q."/>
            <person name="Chen Z."/>
            <person name="Lan J."/>
            <person name="Che J."/>
            <person name="Ge C."/>
            <person name="Shi H."/>
            <person name="Pan Z."/>
            <person name="Liu X."/>
        </authorList>
    </citation>
    <scope>NUCLEOTIDE SEQUENCE [LARGE SCALE GENOMIC DNA]</scope>
    <source>
        <strain evidence="2 3">DSM 8552</strain>
    </source>
</reference>
<sequence length="442" mass="47149">MKALSRFFSTLVQKFLPDPFVFALILTIILFASGLIFTDHGPIQMVQFWGSGFWNLLAFAMQMALVLVTGHALASSPLVSRSLTRLAGIAKTPVQGVILVTLGSALACLINWGFGLIVGALFAKEVAKRVPGSDYRFLIACAYIGFLTWHGGLSGSVPLTAATAGNPMEKSVGLIPLTDTIFTGYNLFITIALLIALPIMTRLMMPTGKEVVEIDPQLFAKEEVAATAEVAAPSEKTFATVMENSRILTVIICALGFSYLIYYFANKGFKVDINTVNLLFFVTGLLLHGTPLSYMKAVGNAAKGTAGILIQFPFYAGIQGMMEQSGLGGMMTNAFISISTPETFPFLAFLSSGFVNFFVPSGGGHWVVQGPFIMPAAQQLGVDAGIAAMAIAYGEAWMNMAQPFWALPALAIAGLGVRDIMGYCVTTLLVSGIIFAVGLSFF</sequence>
<proteinExistence type="predicted"/>
<dbReference type="EMBL" id="LJJB01000013">
    <property type="protein sequence ID" value="KQL44961.1"/>
    <property type="molecule type" value="Genomic_DNA"/>
</dbReference>
<dbReference type="RefSeq" id="WP_055747553.1">
    <property type="nucleotide sequence ID" value="NZ_LJJB01000013.1"/>
</dbReference>